<dbReference type="Proteomes" id="UP000265520">
    <property type="component" value="Unassembled WGS sequence"/>
</dbReference>
<feature type="non-terminal residue" evidence="1">
    <location>
        <position position="1"/>
    </location>
</feature>
<dbReference type="AlphaFoldDB" id="A0A392QDA0"/>
<reference evidence="1 2" key="1">
    <citation type="journal article" date="2018" name="Front. Plant Sci.">
        <title>Red Clover (Trifolium pratense) and Zigzag Clover (T. medium) - A Picture of Genomic Similarities and Differences.</title>
        <authorList>
            <person name="Dluhosova J."/>
            <person name="Istvanek J."/>
            <person name="Nedelnik J."/>
            <person name="Repkova J."/>
        </authorList>
    </citation>
    <scope>NUCLEOTIDE SEQUENCE [LARGE SCALE GENOMIC DNA]</scope>
    <source>
        <strain evidence="2">cv. 10/8</strain>
        <tissue evidence="1">Leaf</tissue>
    </source>
</reference>
<evidence type="ECO:0000313" key="2">
    <source>
        <dbReference type="Proteomes" id="UP000265520"/>
    </source>
</evidence>
<name>A0A392QDA0_9FABA</name>
<dbReference type="EMBL" id="LXQA010125166">
    <property type="protein sequence ID" value="MCI21496.1"/>
    <property type="molecule type" value="Genomic_DNA"/>
</dbReference>
<accession>A0A392QDA0</accession>
<proteinExistence type="predicted"/>
<sequence>HFATSTDSYLTRDEALSDGERVGLAKLQSYVEKFKLARYVTKAGTPTLDSRGRSRVESRYINTKSLLEYNMADFADELLKIAAE</sequence>
<evidence type="ECO:0000313" key="1">
    <source>
        <dbReference type="EMBL" id="MCI21496.1"/>
    </source>
</evidence>
<protein>
    <submittedName>
        <fullName evidence="1">Uncharacterized protein</fullName>
    </submittedName>
</protein>
<comment type="caution">
    <text evidence="1">The sequence shown here is derived from an EMBL/GenBank/DDBJ whole genome shotgun (WGS) entry which is preliminary data.</text>
</comment>
<keyword evidence="2" id="KW-1185">Reference proteome</keyword>
<organism evidence="1 2">
    <name type="scientific">Trifolium medium</name>
    <dbReference type="NCBI Taxonomy" id="97028"/>
    <lineage>
        <taxon>Eukaryota</taxon>
        <taxon>Viridiplantae</taxon>
        <taxon>Streptophyta</taxon>
        <taxon>Embryophyta</taxon>
        <taxon>Tracheophyta</taxon>
        <taxon>Spermatophyta</taxon>
        <taxon>Magnoliopsida</taxon>
        <taxon>eudicotyledons</taxon>
        <taxon>Gunneridae</taxon>
        <taxon>Pentapetalae</taxon>
        <taxon>rosids</taxon>
        <taxon>fabids</taxon>
        <taxon>Fabales</taxon>
        <taxon>Fabaceae</taxon>
        <taxon>Papilionoideae</taxon>
        <taxon>50 kb inversion clade</taxon>
        <taxon>NPAAA clade</taxon>
        <taxon>Hologalegina</taxon>
        <taxon>IRL clade</taxon>
        <taxon>Trifolieae</taxon>
        <taxon>Trifolium</taxon>
    </lineage>
</organism>